<dbReference type="OrthoDB" id="10253702at2759"/>
<sequence length="397" mass="42440">MEAAGAEKPIYRASTTAPVNIAVIKYWGKRDPKLNLPTNSSLSVSLDQADLRTHTTASCSSSYSSPDTLTLNSKPESLEGARPQACLSSLRALRSELEEKDPSLPKLSTLPLRIVSSNNFPTAAGLASSAAGFAALIRAIADLYELPQDPTTLSLIARQGSGSACRSLLGGYVAWDHGTEADGSDSKARLVAPKSHWPSMRALILVASHEKKDVSSTAGMQTTVQTSQLFKTRAEVVVPAAMEAMEKAIAEKDFESFAKVTMRDSDSFHATCLDTTPPIFYMNDTSRAAIRAVENLNKRAGKIIAAYTFDAGPNAVIYYLHENREAVVGPFKRALGEKEGWLGQQGAAIGYAEIAQEDEIVMAKLKSGVSRVILTGVGEGPVSVQEHLVDEQGNPAD</sequence>
<keyword evidence="9 14" id="KW-0443">Lipid metabolism</keyword>
<feature type="domain" description="Mvd1 C-terminal" evidence="17">
    <location>
        <begin position="202"/>
        <end position="382"/>
    </location>
</feature>
<evidence type="ECO:0000256" key="12">
    <source>
        <dbReference type="ARBA" id="ARBA00023239"/>
    </source>
</evidence>
<dbReference type="Pfam" id="PF18376">
    <property type="entry name" value="MDD_C"/>
    <property type="match status" value="1"/>
</dbReference>
<dbReference type="SUPFAM" id="SSF55060">
    <property type="entry name" value="GHMP Kinase, C-terminal domain"/>
    <property type="match status" value="1"/>
</dbReference>
<evidence type="ECO:0000256" key="3">
    <source>
        <dbReference type="ARBA" id="ARBA00012296"/>
    </source>
</evidence>
<keyword evidence="10 15" id="KW-1207">Sterol metabolism</keyword>
<evidence type="ECO:0000256" key="15">
    <source>
        <dbReference type="RuleBase" id="RU363086"/>
    </source>
</evidence>
<dbReference type="InterPro" id="IPR053859">
    <property type="entry name" value="MVD-like_N"/>
</dbReference>
<evidence type="ECO:0000259" key="17">
    <source>
        <dbReference type="Pfam" id="PF18376"/>
    </source>
</evidence>
<evidence type="ECO:0000256" key="11">
    <source>
        <dbReference type="ARBA" id="ARBA00023221"/>
    </source>
</evidence>
<dbReference type="Gene3D" id="3.30.70.890">
    <property type="entry name" value="GHMP kinase, C-terminal domain"/>
    <property type="match status" value="1"/>
</dbReference>
<comment type="catalytic activity">
    <reaction evidence="13">
        <text>(R)-5-diphosphomevalonate + ATP = isopentenyl diphosphate + ADP + phosphate + CO2</text>
        <dbReference type="Rhea" id="RHEA:23732"/>
        <dbReference type="ChEBI" id="CHEBI:16526"/>
        <dbReference type="ChEBI" id="CHEBI:30616"/>
        <dbReference type="ChEBI" id="CHEBI:43474"/>
        <dbReference type="ChEBI" id="CHEBI:57557"/>
        <dbReference type="ChEBI" id="CHEBI:128769"/>
        <dbReference type="ChEBI" id="CHEBI:456216"/>
        <dbReference type="EC" id="4.1.1.33"/>
    </reaction>
    <physiologicalReaction direction="left-to-right" evidence="13">
        <dbReference type="Rhea" id="RHEA:23733"/>
    </physiologicalReaction>
</comment>
<dbReference type="GO" id="GO:0019287">
    <property type="term" value="P:isopentenyl diphosphate biosynthetic process, mevalonate pathway"/>
    <property type="evidence" value="ECO:0007669"/>
    <property type="project" value="UniProtKB-UniRule"/>
</dbReference>
<evidence type="ECO:0000256" key="14">
    <source>
        <dbReference type="PIRNR" id="PIRNR015950"/>
    </source>
</evidence>
<comment type="caution">
    <text evidence="19">The sequence shown here is derived from an EMBL/GenBank/DDBJ whole genome shotgun (WGS) entry which is preliminary data.</text>
</comment>
<evidence type="ECO:0000259" key="18">
    <source>
        <dbReference type="Pfam" id="PF22700"/>
    </source>
</evidence>
<evidence type="ECO:0000256" key="2">
    <source>
        <dbReference type="ARBA" id="ARBA00008831"/>
    </source>
</evidence>
<keyword evidence="11 15" id="KW-0753">Steroid metabolism</keyword>
<dbReference type="GO" id="GO:0004163">
    <property type="term" value="F:diphosphomevalonate decarboxylase activity"/>
    <property type="evidence" value="ECO:0007669"/>
    <property type="project" value="UniProtKB-UniRule"/>
</dbReference>
<keyword evidence="6 14" id="KW-0067">ATP-binding</keyword>
<dbReference type="GO" id="GO:0005829">
    <property type="term" value="C:cytosol"/>
    <property type="evidence" value="ECO:0007669"/>
    <property type="project" value="InterPro"/>
</dbReference>
<feature type="compositionally biased region" description="Low complexity" evidence="16">
    <location>
        <begin position="55"/>
        <end position="70"/>
    </location>
</feature>
<evidence type="ECO:0000313" key="19">
    <source>
        <dbReference type="EMBL" id="CAF9920707.1"/>
    </source>
</evidence>
<accession>A0A8H3IA95</accession>
<keyword evidence="12 14" id="KW-0456">Lyase</keyword>
<keyword evidence="20" id="KW-1185">Reference proteome</keyword>
<keyword evidence="7 15" id="KW-0752">Steroid biosynthesis</keyword>
<dbReference type="GO" id="GO:0005524">
    <property type="term" value="F:ATP binding"/>
    <property type="evidence" value="ECO:0007669"/>
    <property type="project" value="UniProtKB-UniRule"/>
</dbReference>
<dbReference type="SUPFAM" id="SSF54211">
    <property type="entry name" value="Ribosomal protein S5 domain 2-like"/>
    <property type="match status" value="1"/>
</dbReference>
<feature type="region of interest" description="Disordered" evidence="16">
    <location>
        <begin position="55"/>
        <end position="80"/>
    </location>
</feature>
<evidence type="ECO:0000256" key="8">
    <source>
        <dbReference type="ARBA" id="ARBA00023011"/>
    </source>
</evidence>
<dbReference type="UniPathway" id="UPA00057">
    <property type="reaction ID" value="UER00100"/>
</dbReference>
<keyword evidence="4 15" id="KW-0444">Lipid biosynthesis</keyword>
<evidence type="ECO:0000256" key="10">
    <source>
        <dbReference type="ARBA" id="ARBA00023166"/>
    </source>
</evidence>
<evidence type="ECO:0000256" key="13">
    <source>
        <dbReference type="ARBA" id="ARBA00048416"/>
    </source>
</evidence>
<dbReference type="InterPro" id="IPR041431">
    <property type="entry name" value="Mvd1_C"/>
</dbReference>
<keyword evidence="5 14" id="KW-0547">Nucleotide-binding</keyword>
<dbReference type="InterPro" id="IPR036554">
    <property type="entry name" value="GHMP_kinase_C_sf"/>
</dbReference>
<dbReference type="Gene3D" id="3.30.230.10">
    <property type="match status" value="1"/>
</dbReference>
<evidence type="ECO:0000313" key="20">
    <source>
        <dbReference type="Proteomes" id="UP000664521"/>
    </source>
</evidence>
<dbReference type="InterPro" id="IPR014721">
    <property type="entry name" value="Ribsml_uS5_D2-typ_fold_subgr"/>
</dbReference>
<dbReference type="PIRSF" id="PIRSF015950">
    <property type="entry name" value="Mev_P_decrbx"/>
    <property type="match status" value="1"/>
</dbReference>
<dbReference type="GO" id="GO:0016126">
    <property type="term" value="P:sterol biosynthetic process"/>
    <property type="evidence" value="ECO:0007669"/>
    <property type="project" value="UniProtKB-KW"/>
</dbReference>
<evidence type="ECO:0000256" key="7">
    <source>
        <dbReference type="ARBA" id="ARBA00022955"/>
    </source>
</evidence>
<dbReference type="Pfam" id="PF22700">
    <property type="entry name" value="MVD-like_N"/>
    <property type="match status" value="1"/>
</dbReference>
<comment type="similarity">
    <text evidence="2 14 15">Belongs to the diphosphomevalonate decarboxylase family.</text>
</comment>
<dbReference type="InterPro" id="IPR005935">
    <property type="entry name" value="Mev_decarb"/>
</dbReference>
<dbReference type="EC" id="4.1.1.33" evidence="3 14"/>
<dbReference type="EMBL" id="CAJPDS010000026">
    <property type="protein sequence ID" value="CAF9920707.1"/>
    <property type="molecule type" value="Genomic_DNA"/>
</dbReference>
<dbReference type="NCBIfam" id="TIGR01240">
    <property type="entry name" value="mevDPdecarb"/>
    <property type="match status" value="1"/>
</dbReference>
<dbReference type="AlphaFoldDB" id="A0A8H3IA95"/>
<dbReference type="InterPro" id="IPR020568">
    <property type="entry name" value="Ribosomal_Su5_D2-typ_SF"/>
</dbReference>
<keyword evidence="8 15" id="KW-0756">Sterol biosynthesis</keyword>
<name>A0A8H3IA95_9LECA</name>
<proteinExistence type="inferred from homology"/>
<gene>
    <name evidence="19" type="primary">MVD1</name>
    <name evidence="19" type="ORF">HETSPECPRED_004339</name>
</gene>
<dbReference type="InterPro" id="IPR029765">
    <property type="entry name" value="Mev_diP_decarb"/>
</dbReference>
<reference evidence="19" key="1">
    <citation type="submission" date="2021-03" db="EMBL/GenBank/DDBJ databases">
        <authorList>
            <person name="Tagirdzhanova G."/>
        </authorList>
    </citation>
    <scope>NUCLEOTIDE SEQUENCE</scope>
</reference>
<evidence type="ECO:0000256" key="16">
    <source>
        <dbReference type="SAM" id="MobiDB-lite"/>
    </source>
</evidence>
<feature type="domain" description="Diphosphomevalonate decarboxylase-like N-terminal" evidence="18">
    <location>
        <begin position="17"/>
        <end position="188"/>
    </location>
</feature>
<evidence type="ECO:0000256" key="1">
    <source>
        <dbReference type="ARBA" id="ARBA00005055"/>
    </source>
</evidence>
<evidence type="ECO:0000256" key="6">
    <source>
        <dbReference type="ARBA" id="ARBA00022840"/>
    </source>
</evidence>
<dbReference type="Proteomes" id="UP000664521">
    <property type="component" value="Unassembled WGS sequence"/>
</dbReference>
<protein>
    <recommendedName>
        <fullName evidence="3 14">Diphosphomevalonate decarboxylase</fullName>
        <ecNumber evidence="3 14">4.1.1.33</ecNumber>
    </recommendedName>
</protein>
<dbReference type="FunFam" id="3.30.70.890:FF:000005">
    <property type="entry name" value="Diphosphomevalonate decarboxylase"/>
    <property type="match status" value="1"/>
</dbReference>
<evidence type="ECO:0000256" key="4">
    <source>
        <dbReference type="ARBA" id="ARBA00022516"/>
    </source>
</evidence>
<evidence type="ECO:0000256" key="5">
    <source>
        <dbReference type="ARBA" id="ARBA00022741"/>
    </source>
</evidence>
<comment type="pathway">
    <text evidence="1 15">Isoprenoid biosynthesis; isopentenyl diphosphate biosynthesis via mevalonate pathway; isopentenyl diphosphate from (R)-mevalonate: step 3/3.</text>
</comment>
<dbReference type="FunFam" id="3.30.230.10:FF:000018">
    <property type="entry name" value="Diphosphomevalonate decarboxylase"/>
    <property type="match status" value="1"/>
</dbReference>
<dbReference type="PANTHER" id="PTHR10977:SF3">
    <property type="entry name" value="DIPHOSPHOMEVALONATE DECARBOXYLASE"/>
    <property type="match status" value="1"/>
</dbReference>
<organism evidence="19 20">
    <name type="scientific">Heterodermia speciosa</name>
    <dbReference type="NCBI Taxonomy" id="116794"/>
    <lineage>
        <taxon>Eukaryota</taxon>
        <taxon>Fungi</taxon>
        <taxon>Dikarya</taxon>
        <taxon>Ascomycota</taxon>
        <taxon>Pezizomycotina</taxon>
        <taxon>Lecanoromycetes</taxon>
        <taxon>OSLEUM clade</taxon>
        <taxon>Lecanoromycetidae</taxon>
        <taxon>Caliciales</taxon>
        <taxon>Physciaceae</taxon>
        <taxon>Heterodermia</taxon>
    </lineage>
</organism>
<evidence type="ECO:0000256" key="9">
    <source>
        <dbReference type="ARBA" id="ARBA00023098"/>
    </source>
</evidence>
<dbReference type="PANTHER" id="PTHR10977">
    <property type="entry name" value="DIPHOSPHOMEVALONATE DECARBOXYLASE"/>
    <property type="match status" value="1"/>
</dbReference>